<keyword evidence="10" id="KW-1185">Reference proteome</keyword>
<comment type="catalytic activity">
    <reaction evidence="3">
        <text>a 1,2-diacyl-sn-glycero-3-phospho-(1D-myo-inositol 4-phosphate) + H2O = a 1,2-diacyl-sn-glycero-3-phospho-(1D-myo-inositol) + phosphate</text>
        <dbReference type="Rhea" id="RHEA:55652"/>
        <dbReference type="ChEBI" id="CHEBI:15377"/>
        <dbReference type="ChEBI" id="CHEBI:43474"/>
        <dbReference type="ChEBI" id="CHEBI:57880"/>
        <dbReference type="ChEBI" id="CHEBI:58178"/>
    </reaction>
    <physiologicalReaction direction="left-to-right" evidence="3">
        <dbReference type="Rhea" id="RHEA:55653"/>
    </physiologicalReaction>
</comment>
<evidence type="ECO:0000256" key="5">
    <source>
        <dbReference type="ARBA" id="ARBA00041396"/>
    </source>
</evidence>
<evidence type="ECO:0000256" key="7">
    <source>
        <dbReference type="SAM" id="Phobius"/>
    </source>
</evidence>
<evidence type="ECO:0000256" key="3">
    <source>
        <dbReference type="ARBA" id="ARBA00036807"/>
    </source>
</evidence>
<dbReference type="EC" id="3.1.3.64" evidence="1"/>
<protein>
    <recommendedName>
        <fullName evidence="4">Phosphatidylinositol-3-phosphatase SAC1</fullName>
        <ecNumber evidence="1">3.1.3.64</ecNumber>
    </recommendedName>
    <alternativeName>
        <fullName evidence="6">Phosphatidylinositol-4-phosphate phosphatase</fullName>
    </alternativeName>
    <alternativeName>
        <fullName evidence="5">Suppressor of actin mutations 1-like protein</fullName>
    </alternativeName>
</protein>
<accession>A0ABQ7SBA4</accession>
<feature type="non-terminal residue" evidence="9">
    <location>
        <position position="1"/>
    </location>
</feature>
<evidence type="ECO:0000256" key="2">
    <source>
        <dbReference type="ARBA" id="ARBA00036631"/>
    </source>
</evidence>
<evidence type="ECO:0000256" key="4">
    <source>
        <dbReference type="ARBA" id="ARBA00040795"/>
    </source>
</evidence>
<dbReference type="PANTHER" id="PTHR45662:SF2">
    <property type="entry name" value="PHOSPHATIDYLINOSITOL-3-PHOSPHATASE SAC1"/>
    <property type="match status" value="1"/>
</dbReference>
<evidence type="ECO:0000256" key="6">
    <source>
        <dbReference type="ARBA" id="ARBA00041911"/>
    </source>
</evidence>
<keyword evidence="7" id="KW-1133">Transmembrane helix</keyword>
<name>A0ABQ7SBA4_9ACAR</name>
<evidence type="ECO:0000313" key="10">
    <source>
        <dbReference type="Proteomes" id="UP000825002"/>
    </source>
</evidence>
<feature type="domain" description="SAC" evidence="8">
    <location>
        <begin position="94"/>
        <end position="417"/>
    </location>
</feature>
<sequence>MALSSREALQKHLKAMLPAADLEGALGLVGIIRLLSGPYLIVITKASPVGRITVGDQGHIIHRVDRFEVVPFSRSMLHLTENQIDINQRYLSMVDAVLKTPHFYYSYTYNLTRTVQHQIQGQAKPDLHFIWNGHLLKEFETKTYRHLDRFGLKLILGYISINQIQLNGHKVNWVLISRRNVKRAGTRFNTRGCDYEGNVSNYVETEQIVGAEDKLASLVQVRGSIPLVWNQSATLEYKPKPVLDQTCDQTIPMKKHFDELSSLYGSISIVNLIDHSGHEGHLEQVFSDKVRYLSSNYYPILYHSFDFHRECSKMRWYRLEILMHQIEEELALYNYFSMTNNVVTSTQKGIMRTNCIDSLDRTNVVQSMIAKLVLGKQLAQFGVIVSQDHLDELVEFMHVFKSTWANHADDISIQYAGTPALKTDFTRTGKRTHLGALRDGINSLTRYYKNNFTDGFRQDSIDLFLGNYAIDPNEGLGKTSPLQRPKTLKQLFLPPFFLGAISLFFFFMLTSKQNGASQIFFFGTLLAFSLFLVFKNGTELVDNPKLHHVKRR</sequence>
<comment type="caution">
    <text evidence="9">The sequence shown here is derived from an EMBL/GenBank/DDBJ whole genome shotgun (WGS) entry which is preliminary data.</text>
</comment>
<evidence type="ECO:0000259" key="8">
    <source>
        <dbReference type="PROSITE" id="PS50275"/>
    </source>
</evidence>
<proteinExistence type="predicted"/>
<keyword evidence="7" id="KW-0812">Transmembrane</keyword>
<gene>
    <name evidence="9" type="primary">SACM1L</name>
    <name evidence="9" type="ORF">GZH46_00932</name>
</gene>
<evidence type="ECO:0000256" key="1">
    <source>
        <dbReference type="ARBA" id="ARBA00013038"/>
    </source>
</evidence>
<comment type="catalytic activity">
    <reaction evidence="2">
        <text>a 1,2-diacyl-sn-glycero-3-phospho-(1D-myo-inositol-3-phosphate) + H2O = a 1,2-diacyl-sn-glycero-3-phospho-(1D-myo-inositol) + phosphate</text>
        <dbReference type="Rhea" id="RHEA:12316"/>
        <dbReference type="ChEBI" id="CHEBI:15377"/>
        <dbReference type="ChEBI" id="CHEBI:43474"/>
        <dbReference type="ChEBI" id="CHEBI:57880"/>
        <dbReference type="ChEBI" id="CHEBI:58088"/>
        <dbReference type="EC" id="3.1.3.64"/>
    </reaction>
    <physiologicalReaction direction="left-to-right" evidence="2">
        <dbReference type="Rhea" id="RHEA:12317"/>
    </physiologicalReaction>
</comment>
<feature type="transmembrane region" description="Helical" evidence="7">
    <location>
        <begin position="515"/>
        <end position="534"/>
    </location>
</feature>
<dbReference type="PROSITE" id="PS50275">
    <property type="entry name" value="SAC"/>
    <property type="match status" value="1"/>
</dbReference>
<dbReference type="Proteomes" id="UP000825002">
    <property type="component" value="Unassembled WGS sequence"/>
</dbReference>
<feature type="transmembrane region" description="Helical" evidence="7">
    <location>
        <begin position="491"/>
        <end position="509"/>
    </location>
</feature>
<evidence type="ECO:0000313" key="9">
    <source>
        <dbReference type="EMBL" id="KAG9510525.1"/>
    </source>
</evidence>
<reference evidence="9 10" key="1">
    <citation type="submission" date="2020-10" db="EMBL/GenBank/DDBJ databases">
        <authorList>
            <person name="Klimov P.B."/>
            <person name="Dyachkov S.M."/>
            <person name="Chetverikov P.E."/>
        </authorList>
    </citation>
    <scope>NUCLEOTIDE SEQUENCE [LARGE SCALE GENOMIC DNA]</scope>
    <source>
        <strain evidence="9">BMOC 18-1129-001#AD2665</strain>
        <tissue evidence="9">Entire mites</tissue>
    </source>
</reference>
<dbReference type="PANTHER" id="PTHR45662">
    <property type="entry name" value="PHOSPHATIDYLINOSITIDE PHOSPHATASE SAC1"/>
    <property type="match status" value="1"/>
</dbReference>
<dbReference type="EMBL" id="JAIFTH010000128">
    <property type="protein sequence ID" value="KAG9510525.1"/>
    <property type="molecule type" value="Genomic_DNA"/>
</dbReference>
<keyword evidence="7" id="KW-0472">Membrane</keyword>
<organism evidence="9 10">
    <name type="scientific">Fragariocoptes setiger</name>
    <dbReference type="NCBI Taxonomy" id="1670756"/>
    <lineage>
        <taxon>Eukaryota</taxon>
        <taxon>Metazoa</taxon>
        <taxon>Ecdysozoa</taxon>
        <taxon>Arthropoda</taxon>
        <taxon>Chelicerata</taxon>
        <taxon>Arachnida</taxon>
        <taxon>Acari</taxon>
        <taxon>Acariformes</taxon>
        <taxon>Trombidiformes</taxon>
        <taxon>Prostigmata</taxon>
        <taxon>Eupodina</taxon>
        <taxon>Eriophyoidea</taxon>
        <taxon>Phytoptidae</taxon>
        <taxon>Fragariocoptes</taxon>
    </lineage>
</organism>
<dbReference type="InterPro" id="IPR002013">
    <property type="entry name" value="SAC_dom"/>
</dbReference>
<dbReference type="Pfam" id="PF02383">
    <property type="entry name" value="Syja_N"/>
    <property type="match status" value="1"/>
</dbReference>